<reference evidence="2 3" key="1">
    <citation type="submission" date="2018-01" db="EMBL/GenBank/DDBJ databases">
        <title>The draft genome sequence of Halioglobus japonicus S1-36.</title>
        <authorList>
            <person name="Du Z.-J."/>
            <person name="Shi M.-J."/>
        </authorList>
    </citation>
    <scope>NUCLEOTIDE SEQUENCE [LARGE SCALE GENOMIC DNA]</scope>
    <source>
        <strain evidence="2 3">S1-36</strain>
    </source>
</reference>
<name>A0AAP8MBK2_9GAMM</name>
<organism evidence="2 3">
    <name type="scientific">Halioglobus japonicus</name>
    <dbReference type="NCBI Taxonomy" id="930805"/>
    <lineage>
        <taxon>Bacteria</taxon>
        <taxon>Pseudomonadati</taxon>
        <taxon>Pseudomonadota</taxon>
        <taxon>Gammaproteobacteria</taxon>
        <taxon>Cellvibrionales</taxon>
        <taxon>Halieaceae</taxon>
        <taxon>Halioglobus</taxon>
    </lineage>
</organism>
<evidence type="ECO:0000313" key="3">
    <source>
        <dbReference type="Proteomes" id="UP000235162"/>
    </source>
</evidence>
<feature type="transmembrane region" description="Helical" evidence="1">
    <location>
        <begin position="226"/>
        <end position="246"/>
    </location>
</feature>
<gene>
    <name evidence="2" type="ORF">C0029_17485</name>
</gene>
<keyword evidence="1" id="KW-0812">Transmembrane</keyword>
<feature type="transmembrane region" description="Helical" evidence="1">
    <location>
        <begin position="258"/>
        <end position="279"/>
    </location>
</feature>
<accession>A0AAP8MBK2</accession>
<proteinExistence type="predicted"/>
<keyword evidence="1" id="KW-1133">Transmembrane helix</keyword>
<feature type="transmembrane region" description="Helical" evidence="1">
    <location>
        <begin position="157"/>
        <end position="180"/>
    </location>
</feature>
<keyword evidence="1" id="KW-0472">Membrane</keyword>
<dbReference type="Pfam" id="PF14897">
    <property type="entry name" value="EpsG"/>
    <property type="match status" value="1"/>
</dbReference>
<keyword evidence="3" id="KW-1185">Reference proteome</keyword>
<dbReference type="Proteomes" id="UP000235162">
    <property type="component" value="Unassembled WGS sequence"/>
</dbReference>
<sequence>MYTYISIYFSLALIGLMKGSRRQNVLLLFALFFLFVAFVGFRFETGCDYTGYFLRWSNFDVNADFWSGLNEPGFFLLTKTVKSLGLDYVWLNVICAAIFFYFAVSFSYRHPRPLLLLAIMFPLLVIQLSMSGVRQALAVALLMGAFGAFFDGSRIKVAAYVLLASTFHQSAVIFLPLALMVGRTVSYWRMILAMLLLMPVALYLLSDRLDVYQARYFEETYGEMESAGALLRLGLIIIISLLFFNYRKRMRKYFPKEYSLMEIVALASLFLVPIAFVNTVVVHRLIYYVAPMQLFTFAALPYAMSVHFGGRRFSELIPAGVFLLYVVVWFSLSSHARTCYVPYDSFLFYW</sequence>
<protein>
    <submittedName>
        <fullName evidence="2">EpsG family protein</fullName>
    </submittedName>
</protein>
<evidence type="ECO:0000256" key="1">
    <source>
        <dbReference type="SAM" id="Phobius"/>
    </source>
</evidence>
<dbReference type="KEGG" id="hja:BST95_00400"/>
<feature type="transmembrane region" description="Helical" evidence="1">
    <location>
        <begin position="187"/>
        <end position="206"/>
    </location>
</feature>
<feature type="transmembrane region" description="Helical" evidence="1">
    <location>
        <begin position="25"/>
        <end position="43"/>
    </location>
</feature>
<feature type="transmembrane region" description="Helical" evidence="1">
    <location>
        <begin position="285"/>
        <end position="304"/>
    </location>
</feature>
<dbReference type="EMBL" id="PKUR01000005">
    <property type="protein sequence ID" value="PLW84792.1"/>
    <property type="molecule type" value="Genomic_DNA"/>
</dbReference>
<comment type="caution">
    <text evidence="2">The sequence shown here is derived from an EMBL/GenBank/DDBJ whole genome shotgun (WGS) entry which is preliminary data.</text>
</comment>
<dbReference type="InterPro" id="IPR049458">
    <property type="entry name" value="EpsG-like"/>
</dbReference>
<dbReference type="RefSeq" id="WP_084197701.1">
    <property type="nucleotide sequence ID" value="NZ_BMYL01000006.1"/>
</dbReference>
<feature type="transmembrane region" description="Helical" evidence="1">
    <location>
        <begin position="88"/>
        <end position="108"/>
    </location>
</feature>
<evidence type="ECO:0000313" key="2">
    <source>
        <dbReference type="EMBL" id="PLW84792.1"/>
    </source>
</evidence>
<feature type="transmembrane region" description="Helical" evidence="1">
    <location>
        <begin position="316"/>
        <end position="332"/>
    </location>
</feature>
<feature type="transmembrane region" description="Helical" evidence="1">
    <location>
        <begin position="115"/>
        <end position="137"/>
    </location>
</feature>
<dbReference type="AlphaFoldDB" id="A0AAP8MBK2"/>